<name>A0A944GTK1_9HYPH</name>
<organism evidence="4 5">
    <name type="scientific">Roseibium polysiphoniae</name>
    <dbReference type="NCBI Taxonomy" id="2571221"/>
    <lineage>
        <taxon>Bacteria</taxon>
        <taxon>Pseudomonadati</taxon>
        <taxon>Pseudomonadota</taxon>
        <taxon>Alphaproteobacteria</taxon>
        <taxon>Hyphomicrobiales</taxon>
        <taxon>Stappiaceae</taxon>
        <taxon>Roseibium</taxon>
    </lineage>
</organism>
<keyword evidence="3" id="KW-0325">Glycoprotein</keyword>
<evidence type="ECO:0000256" key="3">
    <source>
        <dbReference type="ARBA" id="ARBA00023180"/>
    </source>
</evidence>
<dbReference type="Gene3D" id="2.60.40.2810">
    <property type="match status" value="2"/>
</dbReference>
<gene>
    <name evidence="4" type="ORF">DYI23_10335</name>
</gene>
<dbReference type="SUPFAM" id="SSF51120">
    <property type="entry name" value="beta-Roll"/>
    <property type="match status" value="1"/>
</dbReference>
<dbReference type="NCBIfam" id="NF012211">
    <property type="entry name" value="tand_rpt_95"/>
    <property type="match status" value="6"/>
</dbReference>
<evidence type="ECO:0000313" key="4">
    <source>
        <dbReference type="EMBL" id="MBS8260616.1"/>
    </source>
</evidence>
<keyword evidence="1" id="KW-0732">Signal</keyword>
<sequence length="1659" mass="167271">MSNSAPNAEAVSISADEDDLSVIVTPVFTDPDAADVHTFSLDLTGTQGVVTNNSDGTFSYDPSGAFEYLAAGESATDTFSYTVDDGNGGTATETVTVTITGQNDAPVAVALALTASEDAASVTFTPVFSDADTSDTHGISFDLGFGGSAGLGLSDITDNGDGSYTYTSGETYDYLAVGESATETFSYTVYDGQGGTSTATATVTIEGENDDPVASAAGFDVFEDGGAAGTGGLTLTDLKDLVSDADVSDVLIFTYDTSATLGSVTGNSDGTFSYDPSGAFEYLAAGESATDTFSYTVDDGNGGTATETVTVTITGQNDAPVAVALALTASEDAASVTFTPVFSDADTSDTHGISFDLGFGGSAGLGLSDITDNGDGSYTYTSGETYDYLAVGESATETFSYTVYDGQGGTSTATATVTIEGENDDPVASALTGVVDENSTGITISAIYSDVDASDTHTFAVDSSSTFGVVTNNGDGTFIYDPNGAFDFLSVGEIGTDTFSYTVDDGNGGKSTALATVRIVGGGGGPVKLTASDGEANDYFGRVVGSNEAGTIVVGAYGDDDAATDAGAVYVYSPNSVGSYDEVKLTPSDGTAGENISFFSVNVNNAGVVVAGGVYEDGVGNQSGAVYVYAPNSDGTYSEIKLTASDGQAADRFGRFVDINESGVIAVGAYGDDGETGSVYVYTPNGTGGYVEQKLTASDRGAGDLLGTSVSITESGVILAGAFKTDDGASNEGSVYIFTPDGNGGYVETNLTPSDGDVSDYFGYGSDINDSGVIVASAIFDDDLGASSGSLYVFSPDGNGGYTETKLLASDGAAGDELGREVVISNSGVVVAGAFGDDDDGSASGAVYVYIPDGAGGYSEIKLNAFDGAEGDQFGRAISIDNNNVITVGSHLDDDNGASSGSAYVFTPRLDGTYVGPDGTVYGDAGSSNAAPEVRPLAGAVFEDGEPIVFSADFTDADLTDSHFISFDDSQILGTASLDGVEFSYDPSGAFDYLAVDESATETFSYTVYDGQGGTSTATATVTIEGENDDPVASALTGVVDENSTGITISAIYSDVDASDTHTFAVDSSSTFGVVTNNGDGTFIYDPNGAFDFLSVGEIGTDTFSYTVDDGNGGKSTALATVRIVGGGGGPVKLTASDGEANDYFGRVVGSNEAGTIVVGAYGDDDAATDAGAVYVYSPNSVGSYDEVKLTPSDGTAGENISFFSVNVNNAGVVVAGGVYEDGVGNQSGAVYVYAPNSDGTYSEIKLTASDGQAADRFGRFVDINESGVIAVGAYGDDGETGSVYVYTPNGTGGYVEQKLTASDRGAGDLLGTSVSITESGVILAGAFKTDDGASNEGSVYIFTPDGNGGYVETNLTPSDGDVSDYFGYGSDINDSGVIVASAIFDDDLGASSGSLYVFSPDGNGGYTETKLLASDGAAGDELGREVVISNSGVVVAGAFGDDDDGSASGAVYVYIPDGAGGYSEIKLNAFDGAEGDQFGRAISIDNNNVITVGSHLDDDNGASSGSAYVFTPRLDGTYVGPDGTVYGDAGAAEEQVTGTDNGETMTGGAADDVILAAGGDDAITGGLGSDNLTGGSGDDLFHFSFGDTGHDTITDFVAGAGSDDEIEFESGVFSDLASVLASASDDGTDTTIMIDVETSVLIQNVVVSSLHQDDFRFV</sequence>
<reference evidence="4" key="1">
    <citation type="submission" date="2018-08" db="EMBL/GenBank/DDBJ databases">
        <authorList>
            <person name="Jin W."/>
            <person name="Wang H."/>
            <person name="Yang Y."/>
            <person name="Li M."/>
            <person name="Liu J."/>
        </authorList>
    </citation>
    <scope>NUCLEOTIDE SEQUENCE</scope>
    <source>
        <strain evidence="4">AESS21</strain>
    </source>
</reference>
<dbReference type="SMART" id="SM00191">
    <property type="entry name" value="Int_alpha"/>
    <property type="match status" value="8"/>
</dbReference>
<dbReference type="PROSITE" id="PS00330">
    <property type="entry name" value="HEMOLYSIN_CALCIUM"/>
    <property type="match status" value="2"/>
</dbReference>
<evidence type="ECO:0000256" key="1">
    <source>
        <dbReference type="ARBA" id="ARBA00022729"/>
    </source>
</evidence>
<keyword evidence="2" id="KW-0677">Repeat</keyword>
<comment type="caution">
    <text evidence="4">The sequence shown here is derived from an EMBL/GenBank/DDBJ whole genome shotgun (WGS) entry which is preliminary data.</text>
</comment>
<dbReference type="Pfam" id="PF14312">
    <property type="entry name" value="FG-GAP_2"/>
    <property type="match status" value="12"/>
</dbReference>
<dbReference type="InterPro" id="IPR013519">
    <property type="entry name" value="Int_alpha_beta-p"/>
</dbReference>
<dbReference type="Proteomes" id="UP000705379">
    <property type="component" value="Unassembled WGS sequence"/>
</dbReference>
<protein>
    <submittedName>
        <fullName evidence="4">Tandem-95 repeat protein</fullName>
    </submittedName>
</protein>
<dbReference type="InterPro" id="IPR013517">
    <property type="entry name" value="FG-GAP"/>
</dbReference>
<evidence type="ECO:0000313" key="5">
    <source>
        <dbReference type="Proteomes" id="UP000705379"/>
    </source>
</evidence>
<evidence type="ECO:0000256" key="2">
    <source>
        <dbReference type="ARBA" id="ARBA00022737"/>
    </source>
</evidence>
<dbReference type="InterPro" id="IPR011049">
    <property type="entry name" value="Serralysin-like_metalloprot_C"/>
</dbReference>
<dbReference type="PANTHER" id="PTHR36220">
    <property type="entry name" value="UNNAMED PRODUCT"/>
    <property type="match status" value="1"/>
</dbReference>
<dbReference type="InterPro" id="IPR028994">
    <property type="entry name" value="Integrin_alpha_N"/>
</dbReference>
<dbReference type="Pfam" id="PF17963">
    <property type="entry name" value="Big_9"/>
    <property type="match status" value="7"/>
</dbReference>
<dbReference type="RefSeq" id="WP_213216116.1">
    <property type="nucleotide sequence ID" value="NZ_QTKU01000002.1"/>
</dbReference>
<dbReference type="InterPro" id="IPR010221">
    <property type="entry name" value="VCBS_dom"/>
</dbReference>
<dbReference type="SUPFAM" id="SSF69318">
    <property type="entry name" value="Integrin alpha N-terminal domain"/>
    <property type="match status" value="2"/>
</dbReference>
<dbReference type="NCBIfam" id="TIGR01965">
    <property type="entry name" value="VCBS_repeat"/>
    <property type="match status" value="7"/>
</dbReference>
<dbReference type="PROSITE" id="PS51470">
    <property type="entry name" value="FG_GAP"/>
    <property type="match status" value="2"/>
</dbReference>
<dbReference type="EMBL" id="QTKU01000002">
    <property type="protein sequence ID" value="MBS8260616.1"/>
    <property type="molecule type" value="Genomic_DNA"/>
</dbReference>
<dbReference type="PANTHER" id="PTHR36220:SF1">
    <property type="entry name" value="GAMMA TUBULIN COMPLEX COMPONENT C-TERMINAL DOMAIN-CONTAINING PROTEIN"/>
    <property type="match status" value="1"/>
</dbReference>
<dbReference type="Gene3D" id="2.130.10.130">
    <property type="entry name" value="Integrin alpha, N-terminal"/>
    <property type="match status" value="3"/>
</dbReference>
<reference evidence="4" key="2">
    <citation type="journal article" date="2021" name="Microorganisms">
        <title>Bacterial Dimethylsulfoniopropionate Biosynthesis in the East China Sea.</title>
        <authorList>
            <person name="Liu J."/>
            <person name="Zhang Y."/>
            <person name="Liu J."/>
            <person name="Zhong H."/>
            <person name="Williams B.T."/>
            <person name="Zheng Y."/>
            <person name="Curson A.R.J."/>
            <person name="Sun C."/>
            <person name="Sun H."/>
            <person name="Song D."/>
            <person name="Wagner Mackenzie B."/>
            <person name="Bermejo Martinez A."/>
            <person name="Todd J.D."/>
            <person name="Zhang X.H."/>
        </authorList>
    </citation>
    <scope>NUCLEOTIDE SEQUENCE</scope>
    <source>
        <strain evidence="4">AESS21</strain>
    </source>
</reference>
<accession>A0A944GTK1</accession>
<dbReference type="InterPro" id="IPR018511">
    <property type="entry name" value="Hemolysin-typ_Ca-bd_CS"/>
</dbReference>
<proteinExistence type="predicted"/>